<reference evidence="1" key="1">
    <citation type="submission" date="2020-04" db="EMBL/GenBank/DDBJ databases">
        <authorList>
            <person name="Alioto T."/>
            <person name="Alioto T."/>
            <person name="Gomez Garrido J."/>
        </authorList>
    </citation>
    <scope>NUCLEOTIDE SEQUENCE</scope>
    <source>
        <strain evidence="1">A484AB</strain>
    </source>
</reference>
<sequence length="153" mass="17326">MKTWLTEMGLGDCCLSVEEGKTNLTTENSNHRQGVIRYVCIAIAPILKKTNEIDEDESIALTEREDVQDERLILVITNLKLPSHSRLEEIYKHISNISNLTEEEFVVMKVAPQAKLREKEKTLDDLGLKSQETFIVQRVDQAGSLTEGHGTCR</sequence>
<protein>
    <submittedName>
        <fullName evidence="1">Thioredoxin Y, chloroplastic-like</fullName>
    </submittedName>
</protein>
<dbReference type="InterPro" id="IPR001012">
    <property type="entry name" value="UBX_dom"/>
</dbReference>
<evidence type="ECO:0000313" key="1">
    <source>
        <dbReference type="EMBL" id="CAB3988441.1"/>
    </source>
</evidence>
<keyword evidence="2" id="KW-1185">Reference proteome</keyword>
<name>A0A7D9HTM0_PARCT</name>
<dbReference type="Gene3D" id="3.10.20.90">
    <property type="entry name" value="Phosphatidylinositol 3-kinase Catalytic Subunit, Chain A, domain 1"/>
    <property type="match status" value="1"/>
</dbReference>
<gene>
    <name evidence="1" type="ORF">PACLA_8A057431</name>
</gene>
<comment type="caution">
    <text evidence="1">The sequence shown here is derived from an EMBL/GenBank/DDBJ whole genome shotgun (WGS) entry which is preliminary data.</text>
</comment>
<proteinExistence type="predicted"/>
<evidence type="ECO:0000313" key="2">
    <source>
        <dbReference type="Proteomes" id="UP001152795"/>
    </source>
</evidence>
<dbReference type="Pfam" id="PF00789">
    <property type="entry name" value="UBX"/>
    <property type="match status" value="1"/>
</dbReference>
<organism evidence="1 2">
    <name type="scientific">Paramuricea clavata</name>
    <name type="common">Red gorgonian</name>
    <name type="synonym">Violescent sea-whip</name>
    <dbReference type="NCBI Taxonomy" id="317549"/>
    <lineage>
        <taxon>Eukaryota</taxon>
        <taxon>Metazoa</taxon>
        <taxon>Cnidaria</taxon>
        <taxon>Anthozoa</taxon>
        <taxon>Octocorallia</taxon>
        <taxon>Malacalcyonacea</taxon>
        <taxon>Plexauridae</taxon>
        <taxon>Paramuricea</taxon>
    </lineage>
</organism>
<dbReference type="Proteomes" id="UP001152795">
    <property type="component" value="Unassembled WGS sequence"/>
</dbReference>
<dbReference type="EMBL" id="CACRXK020001324">
    <property type="protein sequence ID" value="CAB3988441.1"/>
    <property type="molecule type" value="Genomic_DNA"/>
</dbReference>
<accession>A0A7D9HTM0</accession>
<dbReference type="AlphaFoldDB" id="A0A7D9HTM0"/>